<dbReference type="FunFam" id="1.10.418.10:FF:000028">
    <property type="entry name" value="RP/EB family microtubule-associated protein"/>
    <property type="match status" value="1"/>
</dbReference>
<evidence type="ECO:0000313" key="13">
    <source>
        <dbReference type="EMBL" id="SZX67311.1"/>
    </source>
</evidence>
<organism evidence="13 14">
    <name type="scientific">Tetradesmus obliquus</name>
    <name type="common">Green alga</name>
    <name type="synonym">Acutodesmus obliquus</name>
    <dbReference type="NCBI Taxonomy" id="3088"/>
    <lineage>
        <taxon>Eukaryota</taxon>
        <taxon>Viridiplantae</taxon>
        <taxon>Chlorophyta</taxon>
        <taxon>core chlorophytes</taxon>
        <taxon>Chlorophyceae</taxon>
        <taxon>CS clade</taxon>
        <taxon>Sphaeropleales</taxon>
        <taxon>Scenedesmaceae</taxon>
        <taxon>Tetradesmus</taxon>
    </lineage>
</organism>
<dbReference type="GO" id="GO:0016020">
    <property type="term" value="C:membrane"/>
    <property type="evidence" value="ECO:0007669"/>
    <property type="project" value="UniProtKB-ARBA"/>
</dbReference>
<evidence type="ECO:0000256" key="11">
    <source>
        <dbReference type="SAM" id="MobiDB-lite"/>
    </source>
</evidence>
<dbReference type="GO" id="GO:0009652">
    <property type="term" value="P:thigmotropism"/>
    <property type="evidence" value="ECO:0007669"/>
    <property type="project" value="UniProtKB-ARBA"/>
</dbReference>
<evidence type="ECO:0000256" key="3">
    <source>
        <dbReference type="ARBA" id="ARBA00022618"/>
    </source>
</evidence>
<dbReference type="SUPFAM" id="SSF47576">
    <property type="entry name" value="Calponin-homology domain, CH-domain"/>
    <property type="match status" value="1"/>
</dbReference>
<dbReference type="GO" id="GO:0035082">
    <property type="term" value="P:axoneme assembly"/>
    <property type="evidence" value="ECO:0007669"/>
    <property type="project" value="TreeGrafter"/>
</dbReference>
<keyword evidence="3" id="KW-0132">Cell division</keyword>
<feature type="compositionally biased region" description="Polar residues" evidence="11">
    <location>
        <begin position="153"/>
        <end position="176"/>
    </location>
</feature>
<evidence type="ECO:0000256" key="5">
    <source>
        <dbReference type="ARBA" id="ARBA00022737"/>
    </source>
</evidence>
<evidence type="ECO:0000256" key="2">
    <source>
        <dbReference type="ARBA" id="ARBA00022490"/>
    </source>
</evidence>
<dbReference type="SMART" id="SM00698">
    <property type="entry name" value="MORN"/>
    <property type="match status" value="8"/>
</dbReference>
<evidence type="ECO:0000256" key="10">
    <source>
        <dbReference type="SAM" id="Coils"/>
    </source>
</evidence>
<dbReference type="InterPro" id="IPR036872">
    <property type="entry name" value="CH_dom_sf"/>
</dbReference>
<dbReference type="PANTHER" id="PTHR43215">
    <property type="entry name" value="RADIAL SPOKE HEAD 1 HOMOLOG"/>
    <property type="match status" value="1"/>
</dbReference>
<keyword evidence="2" id="KW-0963">Cytoplasm</keyword>
<dbReference type="Pfam" id="PF02493">
    <property type="entry name" value="MORN"/>
    <property type="match status" value="7"/>
</dbReference>
<evidence type="ECO:0000313" key="14">
    <source>
        <dbReference type="Proteomes" id="UP000256970"/>
    </source>
</evidence>
<evidence type="ECO:0000256" key="8">
    <source>
        <dbReference type="ARBA" id="ARBA00023306"/>
    </source>
</evidence>
<protein>
    <recommendedName>
        <fullName evidence="12">Calponin-homology (CH) domain-containing protein</fullName>
    </recommendedName>
</protein>
<keyword evidence="8" id="KW-0131">Cell cycle</keyword>
<sequence length="838" mass="88666">MATSPSKDKDREPQAEGNIYASKTELLEWVNGLLQLQLSRLEQFASGAVFCQLLDAYFKDAIPMGKVNYHASNKYESIGNYKVLQLGFTAINLTRDIHVSKLSRGSRVELLELLQYLYKYLLKLKAQESYNARERRAITVRGGTDAVPMPSWMSGSQAAGRSTNMNKSSGNWGLSIDPSQSVRSSLRASGSFNPAASHALRSKAAAATAAASAGSSPEKDDKGAGRRPCAPARVPSAAPNRDVQAAAAAAGAAAAAAGAAAAAKHAEEKEDDESGVAVFRVVEKEEEAAAAMPAADDLGSTTRLVIPEDAISSRMIRPLSPGGRAQLEICLGVAAEAVGILGKTCASMTQICSSLPSCASDSYVYRGKIKSLEDASATTAGHVQLLLGDVAAVCSSKAAGSADDVKVQAEKLQKELSQVQDQLGSSTQLLQAATAARPLTGQQQLNLQLTQLQKQLASAAALDGCLRSVGAACAALMGRAHNEGAALAAQFLVDASGGPGVVTSKVLKLGDCSMKQLRNGDVYKGRYQGSRKNGEGSYFFINADVYEGQFRDDRMAGSGVYSFSPEGRYEGDWCAAVYEGHGSETFAKGSTYHGQYGAGLRHGWGCCRFFNGDFYEGQWAKGLREGCGMQQCTDDSNYVGDYRRGKRHGYGVYSFPNGDQYLGEYEDDIPQGYGVYVFGSGQRYEGHWEKGKKHGWSIYTVETGQRWAGSWVEGKPQWVHPLPQEAGADVAEPTPEVADNLSHAQAACKNAQEACALAQAKLQGHWAAKGEVQQGLAAATAGAAKAAADAQAARQHAQLLAARLDAAAALVDDGSRSAQIKLLAHALTAHQLTDVSAD</sequence>
<dbReference type="GO" id="GO:0005874">
    <property type="term" value="C:microtubule"/>
    <property type="evidence" value="ECO:0007669"/>
    <property type="project" value="UniProtKB-KW"/>
</dbReference>
<keyword evidence="5" id="KW-0677">Repeat</keyword>
<dbReference type="PROSITE" id="PS50021">
    <property type="entry name" value="CH"/>
    <property type="match status" value="1"/>
</dbReference>
<keyword evidence="6" id="KW-0498">Mitosis</keyword>
<dbReference type="InterPro" id="IPR001715">
    <property type="entry name" value="CH_dom"/>
</dbReference>
<keyword evidence="4" id="KW-0493">Microtubule</keyword>
<dbReference type="GO" id="GO:0007286">
    <property type="term" value="P:spermatid development"/>
    <property type="evidence" value="ECO:0007669"/>
    <property type="project" value="TreeGrafter"/>
</dbReference>
<dbReference type="AlphaFoldDB" id="A0A383VQ54"/>
<dbReference type="GO" id="GO:0051301">
    <property type="term" value="P:cell division"/>
    <property type="evidence" value="ECO:0007669"/>
    <property type="project" value="UniProtKB-KW"/>
</dbReference>
<comment type="similarity">
    <text evidence="1">Belongs to the MAPRE family.</text>
</comment>
<proteinExistence type="inferred from homology"/>
<dbReference type="PANTHER" id="PTHR43215:SF14">
    <property type="entry name" value="RADIAL SPOKE HEAD 1 HOMOLOG"/>
    <property type="match status" value="1"/>
</dbReference>
<evidence type="ECO:0000256" key="9">
    <source>
        <dbReference type="ARBA" id="ARBA00060413"/>
    </source>
</evidence>
<feature type="region of interest" description="Disordered" evidence="11">
    <location>
        <begin position="149"/>
        <end position="176"/>
    </location>
</feature>
<gene>
    <name evidence="13" type="ORF">BQ4739_LOCUS7717</name>
</gene>
<dbReference type="Proteomes" id="UP000256970">
    <property type="component" value="Unassembled WGS sequence"/>
</dbReference>
<reference evidence="13 14" key="1">
    <citation type="submission" date="2016-10" db="EMBL/GenBank/DDBJ databases">
        <authorList>
            <person name="Cai Z."/>
        </authorList>
    </citation>
    <scope>NUCLEOTIDE SEQUENCE [LARGE SCALE GENOMIC DNA]</scope>
</reference>
<dbReference type="GO" id="GO:0031514">
    <property type="term" value="C:motile cilium"/>
    <property type="evidence" value="ECO:0007669"/>
    <property type="project" value="TreeGrafter"/>
</dbReference>
<dbReference type="SUPFAM" id="SSF82185">
    <property type="entry name" value="Histone H3 K4-specific methyltransferase SET7/9 N-terminal domain"/>
    <property type="match status" value="2"/>
</dbReference>
<dbReference type="FunFam" id="2.20.110.10:FF:000002">
    <property type="entry name" value="Phosphatidylinositol 4-phosphate 5-kinase 8"/>
    <property type="match status" value="1"/>
</dbReference>
<name>A0A383VQ54_TETOB</name>
<dbReference type="Pfam" id="PF00307">
    <property type="entry name" value="CH"/>
    <property type="match status" value="1"/>
</dbReference>
<feature type="coiled-coil region" evidence="10">
    <location>
        <begin position="402"/>
        <end position="462"/>
    </location>
</feature>
<dbReference type="Gene3D" id="1.10.418.10">
    <property type="entry name" value="Calponin-like domain"/>
    <property type="match status" value="1"/>
</dbReference>
<evidence type="ECO:0000256" key="4">
    <source>
        <dbReference type="ARBA" id="ARBA00022701"/>
    </source>
</evidence>
<feature type="domain" description="Calponin-homology (CH)" evidence="12">
    <location>
        <begin position="20"/>
        <end position="122"/>
    </location>
</feature>
<evidence type="ECO:0000259" key="12">
    <source>
        <dbReference type="PROSITE" id="PS50021"/>
    </source>
</evidence>
<evidence type="ECO:0000256" key="1">
    <source>
        <dbReference type="ARBA" id="ARBA00010729"/>
    </source>
</evidence>
<dbReference type="GO" id="GO:0009524">
    <property type="term" value="C:phragmoplast"/>
    <property type="evidence" value="ECO:0007669"/>
    <property type="project" value="UniProtKB-SubCell"/>
</dbReference>
<feature type="region of interest" description="Disordered" evidence="11">
    <location>
        <begin position="208"/>
        <end position="241"/>
    </location>
</feature>
<dbReference type="GO" id="GO:0005634">
    <property type="term" value="C:nucleus"/>
    <property type="evidence" value="ECO:0007669"/>
    <property type="project" value="TreeGrafter"/>
</dbReference>
<evidence type="ECO:0000256" key="6">
    <source>
        <dbReference type="ARBA" id="ARBA00022776"/>
    </source>
</evidence>
<comment type="subcellular location">
    <subcellularLocation>
        <location evidence="9">Cytoplasm</location>
        <location evidence="9">Cytoskeleton</location>
        <location evidence="9">Phragmoplast</location>
    </subcellularLocation>
</comment>
<dbReference type="EMBL" id="FNXT01000785">
    <property type="protein sequence ID" value="SZX67311.1"/>
    <property type="molecule type" value="Genomic_DNA"/>
</dbReference>
<keyword evidence="7" id="KW-0206">Cytoskeleton</keyword>
<keyword evidence="10" id="KW-0175">Coiled coil</keyword>
<keyword evidence="14" id="KW-1185">Reference proteome</keyword>
<dbReference type="Gene3D" id="2.20.110.10">
    <property type="entry name" value="Histone H3 K4-specific methyltransferase SET7/9 N-terminal domain"/>
    <property type="match status" value="3"/>
</dbReference>
<evidence type="ECO:0000256" key="7">
    <source>
        <dbReference type="ARBA" id="ARBA00023212"/>
    </source>
</evidence>
<dbReference type="InterPro" id="IPR003409">
    <property type="entry name" value="MORN"/>
</dbReference>
<accession>A0A383VQ54</accession>